<organism evidence="2 3">
    <name type="scientific">Candidatus Komeilibacteria bacterium RIFCSPLOWO2_01_FULL_53_11</name>
    <dbReference type="NCBI Taxonomy" id="1798552"/>
    <lineage>
        <taxon>Bacteria</taxon>
        <taxon>Candidatus Komeiliibacteriota</taxon>
    </lineage>
</organism>
<comment type="caution">
    <text evidence="2">The sequence shown here is derived from an EMBL/GenBank/DDBJ whole genome shotgun (WGS) entry which is preliminary data.</text>
</comment>
<dbReference type="EMBL" id="MHKN01000047">
    <property type="protein sequence ID" value="OGY91180.1"/>
    <property type="molecule type" value="Genomic_DNA"/>
</dbReference>
<gene>
    <name evidence="2" type="ORF">A3B31_01050</name>
</gene>
<keyword evidence="1" id="KW-1133">Transmembrane helix</keyword>
<dbReference type="Proteomes" id="UP000177349">
    <property type="component" value="Unassembled WGS sequence"/>
</dbReference>
<evidence type="ECO:0000313" key="3">
    <source>
        <dbReference type="Proteomes" id="UP000177349"/>
    </source>
</evidence>
<evidence type="ECO:0000313" key="2">
    <source>
        <dbReference type="EMBL" id="OGY91180.1"/>
    </source>
</evidence>
<proteinExistence type="predicted"/>
<reference evidence="2 3" key="1">
    <citation type="journal article" date="2016" name="Nat. Commun.">
        <title>Thousands of microbial genomes shed light on interconnected biogeochemical processes in an aquifer system.</title>
        <authorList>
            <person name="Anantharaman K."/>
            <person name="Brown C.T."/>
            <person name="Hug L.A."/>
            <person name="Sharon I."/>
            <person name="Castelle C.J."/>
            <person name="Probst A.J."/>
            <person name="Thomas B.C."/>
            <person name="Singh A."/>
            <person name="Wilkins M.J."/>
            <person name="Karaoz U."/>
            <person name="Brodie E.L."/>
            <person name="Williams K.H."/>
            <person name="Hubbard S.S."/>
            <person name="Banfield J.F."/>
        </authorList>
    </citation>
    <scope>NUCLEOTIDE SEQUENCE [LARGE SCALE GENOMIC DNA]</scope>
</reference>
<accession>A0A1G2BS11</accession>
<evidence type="ECO:0000256" key="1">
    <source>
        <dbReference type="SAM" id="Phobius"/>
    </source>
</evidence>
<keyword evidence="1" id="KW-0472">Membrane</keyword>
<sequence>MFALSQLPSMKKRLQWYELSLTALAVVMLSAVFIPHEIMCVVVVLGAASLLVVMASLARKQRLRITEWSDFARPILNNPADI</sequence>
<feature type="transmembrane region" description="Helical" evidence="1">
    <location>
        <begin position="16"/>
        <end position="35"/>
    </location>
</feature>
<keyword evidence="1" id="KW-0812">Transmembrane</keyword>
<protein>
    <submittedName>
        <fullName evidence="2">Uncharacterized protein</fullName>
    </submittedName>
</protein>
<name>A0A1G2BS11_9BACT</name>
<dbReference type="AlphaFoldDB" id="A0A1G2BS11"/>
<feature type="transmembrane region" description="Helical" evidence="1">
    <location>
        <begin position="41"/>
        <end position="58"/>
    </location>
</feature>